<sequence length="69" mass="7274">MIRVVAVLVVWVMMVAWVCVGSRGGGCCRWGLVVGTEVGGHGEESCCLDFSEESGDGVVLVVHREAGHT</sequence>
<dbReference type="EMBL" id="JANAVB010009200">
    <property type="protein sequence ID" value="KAJ6840644.1"/>
    <property type="molecule type" value="Genomic_DNA"/>
</dbReference>
<dbReference type="GO" id="GO:0016301">
    <property type="term" value="F:kinase activity"/>
    <property type="evidence" value="ECO:0007669"/>
    <property type="project" value="UniProtKB-KW"/>
</dbReference>
<keyword evidence="2" id="KW-0675">Receptor</keyword>
<accession>A0AAX6HJD7</accession>
<gene>
    <name evidence="2" type="ORF">M6B38_117860</name>
</gene>
<reference evidence="2" key="1">
    <citation type="journal article" date="2023" name="GigaByte">
        <title>Genome assembly of the bearded iris, Iris pallida Lam.</title>
        <authorList>
            <person name="Bruccoleri R.E."/>
            <person name="Oakeley E.J."/>
            <person name="Faust A.M.E."/>
            <person name="Altorfer M."/>
            <person name="Dessus-Babus S."/>
            <person name="Burckhardt D."/>
            <person name="Oertli M."/>
            <person name="Naumann U."/>
            <person name="Petersen F."/>
            <person name="Wong J."/>
        </authorList>
    </citation>
    <scope>NUCLEOTIDE SEQUENCE</scope>
    <source>
        <strain evidence="2">GSM-AAB239-AS_SAM_17_03QT</strain>
    </source>
</reference>
<protein>
    <submittedName>
        <fullName evidence="2">Proline-rich receptor-like protein kinase PERK2</fullName>
    </submittedName>
</protein>
<evidence type="ECO:0000313" key="2">
    <source>
        <dbReference type="EMBL" id="KAJ6840644.1"/>
    </source>
</evidence>
<proteinExistence type="predicted"/>
<keyword evidence="2" id="KW-0418">Kinase</keyword>
<evidence type="ECO:0000256" key="1">
    <source>
        <dbReference type="SAM" id="SignalP"/>
    </source>
</evidence>
<keyword evidence="1" id="KW-0732">Signal</keyword>
<dbReference type="AlphaFoldDB" id="A0AAX6HJD7"/>
<comment type="caution">
    <text evidence="2">The sequence shown here is derived from an EMBL/GenBank/DDBJ whole genome shotgun (WGS) entry which is preliminary data.</text>
</comment>
<organism evidence="2 3">
    <name type="scientific">Iris pallida</name>
    <name type="common">Sweet iris</name>
    <dbReference type="NCBI Taxonomy" id="29817"/>
    <lineage>
        <taxon>Eukaryota</taxon>
        <taxon>Viridiplantae</taxon>
        <taxon>Streptophyta</taxon>
        <taxon>Embryophyta</taxon>
        <taxon>Tracheophyta</taxon>
        <taxon>Spermatophyta</taxon>
        <taxon>Magnoliopsida</taxon>
        <taxon>Liliopsida</taxon>
        <taxon>Asparagales</taxon>
        <taxon>Iridaceae</taxon>
        <taxon>Iridoideae</taxon>
        <taxon>Irideae</taxon>
        <taxon>Iris</taxon>
    </lineage>
</organism>
<name>A0AAX6HJD7_IRIPA</name>
<keyword evidence="2" id="KW-0808">Transferase</keyword>
<keyword evidence="3" id="KW-1185">Reference proteome</keyword>
<feature type="signal peptide" evidence="1">
    <location>
        <begin position="1"/>
        <end position="21"/>
    </location>
</feature>
<evidence type="ECO:0000313" key="3">
    <source>
        <dbReference type="Proteomes" id="UP001140949"/>
    </source>
</evidence>
<feature type="chain" id="PRO_5043668583" evidence="1">
    <location>
        <begin position="22"/>
        <end position="69"/>
    </location>
</feature>
<reference evidence="2" key="2">
    <citation type="submission" date="2023-04" db="EMBL/GenBank/DDBJ databases">
        <authorList>
            <person name="Bruccoleri R.E."/>
            <person name="Oakeley E.J."/>
            <person name="Faust A.-M."/>
            <person name="Dessus-Babus S."/>
            <person name="Altorfer M."/>
            <person name="Burckhardt D."/>
            <person name="Oertli M."/>
            <person name="Naumann U."/>
            <person name="Petersen F."/>
            <person name="Wong J."/>
        </authorList>
    </citation>
    <scope>NUCLEOTIDE SEQUENCE</scope>
    <source>
        <strain evidence="2">GSM-AAB239-AS_SAM_17_03QT</strain>
        <tissue evidence="2">Leaf</tissue>
    </source>
</reference>
<dbReference type="Proteomes" id="UP001140949">
    <property type="component" value="Unassembled WGS sequence"/>
</dbReference>